<evidence type="ECO:0000313" key="2">
    <source>
        <dbReference type="Proteomes" id="UP000271974"/>
    </source>
</evidence>
<feature type="non-terminal residue" evidence="1">
    <location>
        <position position="1"/>
    </location>
</feature>
<proteinExistence type="predicted"/>
<accession>A0A433TI36</accession>
<sequence length="80" mass="8451">VKAASLLLSQTGAQFPQMACMAGNVTPWKAKQSGVACSKSGCKTLYRTATGVIRVRTAVQRTPKPNKFLPPILEASHPPG</sequence>
<reference evidence="1 2" key="1">
    <citation type="submission" date="2019-01" db="EMBL/GenBank/DDBJ databases">
        <title>A draft genome assembly of the solar-powered sea slug Elysia chlorotica.</title>
        <authorList>
            <person name="Cai H."/>
            <person name="Li Q."/>
            <person name="Fang X."/>
            <person name="Li J."/>
            <person name="Curtis N.E."/>
            <person name="Altenburger A."/>
            <person name="Shibata T."/>
            <person name="Feng M."/>
            <person name="Maeda T."/>
            <person name="Schwartz J.A."/>
            <person name="Shigenobu S."/>
            <person name="Lundholm N."/>
            <person name="Nishiyama T."/>
            <person name="Yang H."/>
            <person name="Hasebe M."/>
            <person name="Li S."/>
            <person name="Pierce S.K."/>
            <person name="Wang J."/>
        </authorList>
    </citation>
    <scope>NUCLEOTIDE SEQUENCE [LARGE SCALE GENOMIC DNA]</scope>
    <source>
        <strain evidence="1">EC2010</strain>
        <tissue evidence="1">Whole organism of an adult</tissue>
    </source>
</reference>
<gene>
    <name evidence="1" type="ORF">EGW08_011029</name>
</gene>
<dbReference type="AlphaFoldDB" id="A0A433TI36"/>
<protein>
    <submittedName>
        <fullName evidence="1">Uncharacterized protein</fullName>
    </submittedName>
</protein>
<keyword evidence="2" id="KW-1185">Reference proteome</keyword>
<organism evidence="1 2">
    <name type="scientific">Elysia chlorotica</name>
    <name type="common">Eastern emerald elysia</name>
    <name type="synonym">Sea slug</name>
    <dbReference type="NCBI Taxonomy" id="188477"/>
    <lineage>
        <taxon>Eukaryota</taxon>
        <taxon>Metazoa</taxon>
        <taxon>Spiralia</taxon>
        <taxon>Lophotrochozoa</taxon>
        <taxon>Mollusca</taxon>
        <taxon>Gastropoda</taxon>
        <taxon>Heterobranchia</taxon>
        <taxon>Euthyneura</taxon>
        <taxon>Panpulmonata</taxon>
        <taxon>Sacoglossa</taxon>
        <taxon>Placobranchoidea</taxon>
        <taxon>Plakobranchidae</taxon>
        <taxon>Elysia</taxon>
    </lineage>
</organism>
<name>A0A433TI36_ELYCH</name>
<feature type="non-terminal residue" evidence="1">
    <location>
        <position position="80"/>
    </location>
</feature>
<dbReference type="Proteomes" id="UP000271974">
    <property type="component" value="Unassembled WGS sequence"/>
</dbReference>
<evidence type="ECO:0000313" key="1">
    <source>
        <dbReference type="EMBL" id="RUS81235.1"/>
    </source>
</evidence>
<dbReference type="EMBL" id="RQTK01000349">
    <property type="protein sequence ID" value="RUS81235.1"/>
    <property type="molecule type" value="Genomic_DNA"/>
</dbReference>
<comment type="caution">
    <text evidence="1">The sequence shown here is derived from an EMBL/GenBank/DDBJ whole genome shotgun (WGS) entry which is preliminary data.</text>
</comment>